<feature type="chain" id="PRO_5034804628" evidence="3">
    <location>
        <begin position="23"/>
        <end position="829"/>
    </location>
</feature>
<feature type="compositionally biased region" description="Polar residues" evidence="2">
    <location>
        <begin position="290"/>
        <end position="301"/>
    </location>
</feature>
<keyword evidence="1" id="KW-0175">Coiled coil</keyword>
<evidence type="ECO:0000256" key="2">
    <source>
        <dbReference type="SAM" id="MobiDB-lite"/>
    </source>
</evidence>
<feature type="compositionally biased region" description="Acidic residues" evidence="2">
    <location>
        <begin position="737"/>
        <end position="752"/>
    </location>
</feature>
<reference evidence="4 5" key="1">
    <citation type="journal article" date="2020" name="ISME J.">
        <title>Uncovering the hidden diversity of litter-decomposition mechanisms in mushroom-forming fungi.</title>
        <authorList>
            <person name="Floudas D."/>
            <person name="Bentzer J."/>
            <person name="Ahren D."/>
            <person name="Johansson T."/>
            <person name="Persson P."/>
            <person name="Tunlid A."/>
        </authorList>
    </citation>
    <scope>NUCLEOTIDE SEQUENCE [LARGE SCALE GENOMIC DNA]</scope>
    <source>
        <strain evidence="4 5">CBS 146.42</strain>
    </source>
</reference>
<proteinExistence type="predicted"/>
<feature type="region of interest" description="Disordered" evidence="2">
    <location>
        <begin position="505"/>
        <end position="611"/>
    </location>
</feature>
<feature type="compositionally biased region" description="Polar residues" evidence="2">
    <location>
        <begin position="251"/>
        <end position="272"/>
    </location>
</feature>
<feature type="compositionally biased region" description="Polar residues" evidence="2">
    <location>
        <begin position="592"/>
        <end position="601"/>
    </location>
</feature>
<feature type="region of interest" description="Disordered" evidence="2">
    <location>
        <begin position="655"/>
        <end position="700"/>
    </location>
</feature>
<keyword evidence="5" id="KW-1185">Reference proteome</keyword>
<feature type="coiled-coil region" evidence="1">
    <location>
        <begin position="131"/>
        <end position="158"/>
    </location>
</feature>
<dbReference type="OrthoDB" id="3263403at2759"/>
<keyword evidence="3" id="KW-0732">Signal</keyword>
<gene>
    <name evidence="4" type="ORF">D9756_000752</name>
</gene>
<evidence type="ECO:0000313" key="5">
    <source>
        <dbReference type="Proteomes" id="UP000559027"/>
    </source>
</evidence>
<comment type="caution">
    <text evidence="4">The sequence shown here is derived from an EMBL/GenBank/DDBJ whole genome shotgun (WGS) entry which is preliminary data.</text>
</comment>
<sequence length="829" mass="88608">MLACRGGHLLSFRTRRLILVLSAFFNSFLMNTQRPPEFLHHHASNMPSSSIPTPQTLFSTPEFRSQVVQILSRTANGCLQELNYRPGMIRELADQQALVAQFQTENKKLFEDNQQLALMVKNVRAKQKSLEQMHHNRVQSLEQQIAALQRDNQAILAREKQLAVGHPEYARLQNENIHLRNECVLFQNACMQLRQHIAELQAYAPLALAPNQILTQSLDQQNRVVSGGQPVQARIPHSVQDALREQQQQQLARGQNASSPTNVSNPQSQTQRAGFHPSRPSIIIPDVPGTSVQAQGSQRGNPNGGFPTPSVPQINHAMAQYKTPVSAAPRPSTNSSKASGDTIEFNSQGFRVPVSNPQIQGWANGTSSASPHPAVTVPNQPANLPPRVMNPPRRQTSAPSAFPGPKSQLQPPQHPQAGQQHMRPPQSQSQNRPQMQTQSGHPNSAPSPTTTSPTVPSLIPNGRLYNPMINASAGVPIVNPPQGMPTFPVGPPGKFLPSLVAYTKVPSPSTSGSGSRSGPTSRPVSQQGSPARKTSGNPSQFFDLTTPSPFVDLAMSSPVETQSPVGISSDTSNPSVSTSTIRSGNGERSHTPHLTPSSSRGSAGPSEGVSEAVTPLDVSLGDIVAVAGSPTTGNRVIVGDSNAEPATITPSLLKKRGSVHMDTDDEAEVPLADLMRKKPRLDRAPDDPPPPNGQSNVMASTPNLASVSASTSVMAGAPAPALGAFNTLGAPAVSGTTDDDDDDDDDDDEEIGPDGTRSIKSCLNIFTEEEDDGTFTCSLCLSRHQQGLIAEPMVFAAGATQEEKVHHFVDEHPTSWENLLRGTVGHGSG</sequence>
<protein>
    <submittedName>
        <fullName evidence="4">Uncharacterized protein</fullName>
    </submittedName>
</protein>
<feature type="region of interest" description="Disordered" evidence="2">
    <location>
        <begin position="730"/>
        <end position="757"/>
    </location>
</feature>
<evidence type="ECO:0000256" key="1">
    <source>
        <dbReference type="SAM" id="Coils"/>
    </source>
</evidence>
<feature type="signal peptide" evidence="3">
    <location>
        <begin position="1"/>
        <end position="22"/>
    </location>
</feature>
<organism evidence="4 5">
    <name type="scientific">Leucocoprinus leucothites</name>
    <dbReference type="NCBI Taxonomy" id="201217"/>
    <lineage>
        <taxon>Eukaryota</taxon>
        <taxon>Fungi</taxon>
        <taxon>Dikarya</taxon>
        <taxon>Basidiomycota</taxon>
        <taxon>Agaricomycotina</taxon>
        <taxon>Agaricomycetes</taxon>
        <taxon>Agaricomycetidae</taxon>
        <taxon>Agaricales</taxon>
        <taxon>Agaricineae</taxon>
        <taxon>Agaricaceae</taxon>
        <taxon>Leucocoprinus</taxon>
    </lineage>
</organism>
<feature type="compositionally biased region" description="Low complexity" evidence="2">
    <location>
        <begin position="408"/>
        <end position="457"/>
    </location>
</feature>
<feature type="compositionally biased region" description="Polar residues" evidence="2">
    <location>
        <begin position="331"/>
        <end position="370"/>
    </location>
</feature>
<dbReference type="AlphaFoldDB" id="A0A8H5GFY2"/>
<feature type="compositionally biased region" description="Low complexity" evidence="2">
    <location>
        <begin position="568"/>
        <end position="580"/>
    </location>
</feature>
<name>A0A8H5GFY2_9AGAR</name>
<evidence type="ECO:0000313" key="4">
    <source>
        <dbReference type="EMBL" id="KAF5364277.1"/>
    </source>
</evidence>
<feature type="compositionally biased region" description="Polar residues" evidence="2">
    <location>
        <begin position="526"/>
        <end position="548"/>
    </location>
</feature>
<dbReference type="EMBL" id="JAACJO010000001">
    <property type="protein sequence ID" value="KAF5364277.1"/>
    <property type="molecule type" value="Genomic_DNA"/>
</dbReference>
<feature type="compositionally biased region" description="Low complexity" evidence="2">
    <location>
        <begin position="505"/>
        <end position="525"/>
    </location>
</feature>
<feature type="region of interest" description="Disordered" evidence="2">
    <location>
        <begin position="239"/>
        <end position="461"/>
    </location>
</feature>
<dbReference type="Proteomes" id="UP000559027">
    <property type="component" value="Unassembled WGS sequence"/>
</dbReference>
<accession>A0A8H5GFY2</accession>
<evidence type="ECO:0000256" key="3">
    <source>
        <dbReference type="SAM" id="SignalP"/>
    </source>
</evidence>